<feature type="domain" description="Methyltransferase type 11" evidence="1">
    <location>
        <begin position="58"/>
        <end position="153"/>
    </location>
</feature>
<accession>A0A1F8AXE0</accession>
<dbReference type="Gene3D" id="3.40.50.150">
    <property type="entry name" value="Vaccinia Virus protein VP39"/>
    <property type="match status" value="1"/>
</dbReference>
<dbReference type="GO" id="GO:0008757">
    <property type="term" value="F:S-adenosylmethionine-dependent methyltransferase activity"/>
    <property type="evidence" value="ECO:0007669"/>
    <property type="project" value="InterPro"/>
</dbReference>
<organism evidence="2 3">
    <name type="scientific">Candidatus Woesebacteria bacterium RIFCSPHIGHO2_12_FULL_46_16</name>
    <dbReference type="NCBI Taxonomy" id="1802513"/>
    <lineage>
        <taxon>Bacteria</taxon>
        <taxon>Candidatus Woeseibacteriota</taxon>
    </lineage>
</organism>
<reference evidence="2 3" key="1">
    <citation type="journal article" date="2016" name="Nat. Commun.">
        <title>Thousands of microbial genomes shed light on interconnected biogeochemical processes in an aquifer system.</title>
        <authorList>
            <person name="Anantharaman K."/>
            <person name="Brown C.T."/>
            <person name="Hug L.A."/>
            <person name="Sharon I."/>
            <person name="Castelle C.J."/>
            <person name="Probst A.J."/>
            <person name="Thomas B.C."/>
            <person name="Singh A."/>
            <person name="Wilkins M.J."/>
            <person name="Karaoz U."/>
            <person name="Brodie E.L."/>
            <person name="Williams K.H."/>
            <person name="Hubbard S.S."/>
            <person name="Banfield J.F."/>
        </authorList>
    </citation>
    <scope>NUCLEOTIDE SEQUENCE [LARGE SCALE GENOMIC DNA]</scope>
</reference>
<dbReference type="InterPro" id="IPR013216">
    <property type="entry name" value="Methyltransf_11"/>
</dbReference>
<dbReference type="InterPro" id="IPR029063">
    <property type="entry name" value="SAM-dependent_MTases_sf"/>
</dbReference>
<evidence type="ECO:0000313" key="3">
    <source>
        <dbReference type="Proteomes" id="UP000178313"/>
    </source>
</evidence>
<evidence type="ECO:0000313" key="2">
    <source>
        <dbReference type="EMBL" id="OGM56169.1"/>
    </source>
</evidence>
<dbReference type="AlphaFoldDB" id="A0A1F8AXE0"/>
<proteinExistence type="predicted"/>
<gene>
    <name evidence="2" type="ORF">A3E46_02280</name>
</gene>
<name>A0A1F8AXE0_9BACT</name>
<dbReference type="EMBL" id="MGGZ01000038">
    <property type="protein sequence ID" value="OGM56169.1"/>
    <property type="molecule type" value="Genomic_DNA"/>
</dbReference>
<sequence length="207" mass="24126">MINQKQLWEKLAKENSKYYINSDKGRGITDEDFRESGKTAYGRLITGDELLKNRGTILDYGCGTGRLMEFMANDFNKVIGVDISATMVAEGKQRLRELTNVEFMETDGQYIPLPDKSIDIVFSYLVFQHIKERGMVEQTFKEIFRVLAPGGIFKVLLRSDKQKDMNRWWSGVEYSKDSIRALYEPMGFRLLKAESVDRYAFWLWLQK</sequence>
<dbReference type="Pfam" id="PF08241">
    <property type="entry name" value="Methyltransf_11"/>
    <property type="match status" value="1"/>
</dbReference>
<dbReference type="PANTHER" id="PTHR43861">
    <property type="entry name" value="TRANS-ACONITATE 2-METHYLTRANSFERASE-RELATED"/>
    <property type="match status" value="1"/>
</dbReference>
<dbReference type="Proteomes" id="UP000178313">
    <property type="component" value="Unassembled WGS sequence"/>
</dbReference>
<dbReference type="CDD" id="cd02440">
    <property type="entry name" value="AdoMet_MTases"/>
    <property type="match status" value="1"/>
</dbReference>
<evidence type="ECO:0000259" key="1">
    <source>
        <dbReference type="Pfam" id="PF08241"/>
    </source>
</evidence>
<dbReference type="SUPFAM" id="SSF53335">
    <property type="entry name" value="S-adenosyl-L-methionine-dependent methyltransferases"/>
    <property type="match status" value="1"/>
</dbReference>
<comment type="caution">
    <text evidence="2">The sequence shown here is derived from an EMBL/GenBank/DDBJ whole genome shotgun (WGS) entry which is preliminary data.</text>
</comment>
<dbReference type="STRING" id="1802513.A3E46_02280"/>
<protein>
    <recommendedName>
        <fullName evidence="1">Methyltransferase type 11 domain-containing protein</fullName>
    </recommendedName>
</protein>